<dbReference type="RefSeq" id="WP_157705190.1">
    <property type="nucleotide sequence ID" value="NZ_CP034347.1"/>
</dbReference>
<dbReference type="InterPro" id="IPR043129">
    <property type="entry name" value="ATPase_NBD"/>
</dbReference>
<dbReference type="KEGG" id="rom:EI983_00075"/>
<dbReference type="Proteomes" id="UP000428330">
    <property type="component" value="Plasmid pMME07001"/>
</dbReference>
<name>A0A6I6IKD4_9RHOB</name>
<evidence type="ECO:0008006" key="3">
    <source>
        <dbReference type="Google" id="ProtNLM"/>
    </source>
</evidence>
<evidence type="ECO:0000313" key="2">
    <source>
        <dbReference type="Proteomes" id="UP000428330"/>
    </source>
</evidence>
<reference evidence="1 2" key="1">
    <citation type="submission" date="2018-12" db="EMBL/GenBank/DDBJ databases">
        <title>Complete genome sequence of Roseovarius sp. MME-070.</title>
        <authorList>
            <person name="Nam Y.-D."/>
            <person name="Kang J."/>
            <person name="Chung W.-H."/>
            <person name="Park Y.S."/>
        </authorList>
    </citation>
    <scope>NUCLEOTIDE SEQUENCE [LARGE SCALE GENOMIC DNA]</scope>
    <source>
        <strain evidence="1 2">MME-070</strain>
        <plasmid evidence="2">pmme07001</plasmid>
    </source>
</reference>
<proteinExistence type="predicted"/>
<dbReference type="GO" id="GO:0015628">
    <property type="term" value="P:protein secretion by the type II secretion system"/>
    <property type="evidence" value="ECO:0007669"/>
    <property type="project" value="InterPro"/>
</dbReference>
<gene>
    <name evidence="1" type="ORF">EI983_00075</name>
</gene>
<dbReference type="GO" id="GO:0015627">
    <property type="term" value="C:type II protein secretion system complex"/>
    <property type="evidence" value="ECO:0007669"/>
    <property type="project" value="InterPro"/>
</dbReference>
<dbReference type="AlphaFoldDB" id="A0A6I6IKD4"/>
<dbReference type="EMBL" id="CP034347">
    <property type="protein sequence ID" value="QGX96752.1"/>
    <property type="molecule type" value="Genomic_DNA"/>
</dbReference>
<keyword evidence="2" id="KW-1185">Reference proteome</keyword>
<dbReference type="SUPFAM" id="SSF53067">
    <property type="entry name" value="Actin-like ATPase domain"/>
    <property type="match status" value="1"/>
</dbReference>
<dbReference type="InterPro" id="IPR007812">
    <property type="entry name" value="T2SS_protein-GspL"/>
</dbReference>
<geneLocation type="plasmid" evidence="2">
    <name>pmme07001</name>
</geneLocation>
<keyword evidence="1" id="KW-0614">Plasmid</keyword>
<dbReference type="GO" id="GO:0009276">
    <property type="term" value="C:Gram-negative-bacterium-type cell wall"/>
    <property type="evidence" value="ECO:0007669"/>
    <property type="project" value="InterPro"/>
</dbReference>
<evidence type="ECO:0000313" key="1">
    <source>
        <dbReference type="EMBL" id="QGX96752.1"/>
    </source>
</evidence>
<dbReference type="NCBIfam" id="TIGR01709">
    <property type="entry name" value="typeII_sec_gspL"/>
    <property type="match status" value="1"/>
</dbReference>
<sequence length="406" mass="42904">MNATGEIRTDETVGGLFPDGFVYLAEGAPVLKARQVGLVPGAEVPLMVVSLPAALRGHAREQVAERQMRDALAGGRDIVEIRPFHIPGKEQDWTRVLVADRAAVARWRKMAGPHCRAVLPDYLALPVSAGVWTLACAGETVLARLGPEDGFSASLPVAARLLRDALARGPAPRAIYAPGSLRPELETVFEGYDIAFLREAAPEALKALKLDPPRVLAHGEAGFDLRRDPRAARAALKAAVLPWRWPLLVGAVAAGLWAGAQMLAMTGLEEQTAQYRKATLEMVRADFVPSGPVLDIRSQVGRALAEARVAATGAGQEASPLDLIGLSADVMTAQGAVPDYMDYSAEEGLRALVRVENFAAADDLAAALGEAGLRVTVVESRVSEANDGVRTELRIAGPSGEEGEGG</sequence>
<protein>
    <recommendedName>
        <fullName evidence="3">GspL periplasmic domain-containing protein</fullName>
    </recommendedName>
</protein>
<accession>A0A6I6IKD4</accession>
<dbReference type="Gene3D" id="3.30.420.380">
    <property type="match status" value="1"/>
</dbReference>
<organism evidence="1 2">
    <name type="scientific">Roseovarius faecimaris</name>
    <dbReference type="NCBI Taxonomy" id="2494550"/>
    <lineage>
        <taxon>Bacteria</taxon>
        <taxon>Pseudomonadati</taxon>
        <taxon>Pseudomonadota</taxon>
        <taxon>Alphaproteobacteria</taxon>
        <taxon>Rhodobacterales</taxon>
        <taxon>Roseobacteraceae</taxon>
        <taxon>Roseovarius</taxon>
    </lineage>
</organism>
<dbReference type="OrthoDB" id="7715154at2"/>